<dbReference type="OrthoDB" id="945117at2"/>
<protein>
    <recommendedName>
        <fullName evidence="3">Outer membrane protein beta-barrel domain-containing protein</fullName>
    </recommendedName>
</protein>
<proteinExistence type="predicted"/>
<dbReference type="Pfam" id="PF13505">
    <property type="entry name" value="OMP_b-brl"/>
    <property type="match status" value="1"/>
</dbReference>
<evidence type="ECO:0000313" key="4">
    <source>
        <dbReference type="EMBL" id="TGE14933.1"/>
    </source>
</evidence>
<accession>A0A4Z0PIH6</accession>
<sequence>MKKFICAAALLGGTALTTHAQTTAGTVLLGGSFGFASGTTKNTSSFSTSAQETKSSSYSLAPRVGYFLADNLAVGLQLDFSRSKSKYTSAAVPNQSAYNTESTSTGYQIGPFVRYYKMLGDKAGFYGQLMAGYSRSEGESTTETPFALHSEQKSKGYYASFTPGFVFFPTDKLGLEVSVGNLGYGSSTTELKDSRPFSQVMTSERKDSGFGASFSLNALSIGAAFYVGR</sequence>
<dbReference type="InterPro" id="IPR027385">
    <property type="entry name" value="Beta-barrel_OMP"/>
</dbReference>
<feature type="domain" description="Outer membrane protein beta-barrel" evidence="3">
    <location>
        <begin position="7"/>
        <end position="186"/>
    </location>
</feature>
<evidence type="ECO:0000256" key="1">
    <source>
        <dbReference type="ARBA" id="ARBA00022729"/>
    </source>
</evidence>
<dbReference type="Proteomes" id="UP000297739">
    <property type="component" value="Unassembled WGS sequence"/>
</dbReference>
<evidence type="ECO:0000259" key="3">
    <source>
        <dbReference type="Pfam" id="PF13505"/>
    </source>
</evidence>
<dbReference type="Gene3D" id="2.40.160.20">
    <property type="match status" value="1"/>
</dbReference>
<dbReference type="InterPro" id="IPR036709">
    <property type="entry name" value="Autotransporte_beta_dom_sf"/>
</dbReference>
<comment type="caution">
    <text evidence="4">The sequence shown here is derived from an EMBL/GenBank/DDBJ whole genome shotgun (WGS) entry which is preliminary data.</text>
</comment>
<keyword evidence="1 2" id="KW-0732">Signal</keyword>
<feature type="chain" id="PRO_5021319222" description="Outer membrane protein beta-barrel domain-containing protein" evidence="2">
    <location>
        <begin position="21"/>
        <end position="229"/>
    </location>
</feature>
<dbReference type="AlphaFoldDB" id="A0A4Z0PIH6"/>
<keyword evidence="5" id="KW-1185">Reference proteome</keyword>
<dbReference type="RefSeq" id="WP_135498502.1">
    <property type="nucleotide sequence ID" value="NZ_SRLD01000028.1"/>
</dbReference>
<evidence type="ECO:0000256" key="2">
    <source>
        <dbReference type="SAM" id="SignalP"/>
    </source>
</evidence>
<evidence type="ECO:0000313" key="5">
    <source>
        <dbReference type="Proteomes" id="UP000297739"/>
    </source>
</evidence>
<organism evidence="4 5">
    <name type="scientific">Hymenobacter elongatus</name>
    <dbReference type="NCBI Taxonomy" id="877208"/>
    <lineage>
        <taxon>Bacteria</taxon>
        <taxon>Pseudomonadati</taxon>
        <taxon>Bacteroidota</taxon>
        <taxon>Cytophagia</taxon>
        <taxon>Cytophagales</taxon>
        <taxon>Hymenobacteraceae</taxon>
        <taxon>Hymenobacter</taxon>
    </lineage>
</organism>
<name>A0A4Z0PIH6_9BACT</name>
<reference evidence="4 5" key="1">
    <citation type="submission" date="2019-04" db="EMBL/GenBank/DDBJ databases">
        <authorList>
            <person name="Feng G."/>
            <person name="Zhang J."/>
            <person name="Zhu H."/>
        </authorList>
    </citation>
    <scope>NUCLEOTIDE SEQUENCE [LARGE SCALE GENOMIC DNA]</scope>
    <source>
        <strain evidence="4 5">JCM 17223</strain>
    </source>
</reference>
<gene>
    <name evidence="4" type="ORF">E5J99_14345</name>
</gene>
<feature type="signal peptide" evidence="2">
    <location>
        <begin position="1"/>
        <end position="20"/>
    </location>
</feature>
<dbReference type="SUPFAM" id="SSF103515">
    <property type="entry name" value="Autotransporter"/>
    <property type="match status" value="1"/>
</dbReference>
<dbReference type="EMBL" id="SRLD01000028">
    <property type="protein sequence ID" value="TGE14933.1"/>
    <property type="molecule type" value="Genomic_DNA"/>
</dbReference>